<accession>A0A5N6PJD8</accession>
<comment type="caution">
    <text evidence="2">The sequence shown here is derived from an EMBL/GenBank/DDBJ whole genome shotgun (WGS) entry which is preliminary data.</text>
</comment>
<dbReference type="Proteomes" id="UP000326396">
    <property type="component" value="Linkage Group LG12"/>
</dbReference>
<gene>
    <name evidence="2" type="ORF">E3N88_09308</name>
</gene>
<dbReference type="AlphaFoldDB" id="A0A5N6PJD8"/>
<evidence type="ECO:0000256" key="1">
    <source>
        <dbReference type="SAM" id="MobiDB-lite"/>
    </source>
</evidence>
<protein>
    <submittedName>
        <fullName evidence="2">Uncharacterized protein</fullName>
    </submittedName>
</protein>
<sequence length="127" mass="14309">MPRRVILRTPTPPPSPPLQPPVSDDATRPHASVSSRMIEVPLPKRSVKNRDLWKVTIPLDESQCRMGRQINDLYGRLDYQNGVSTGLHHHMIYVEHGERAAVTQAREAQSEARMATLVAVNHETKES</sequence>
<feature type="region of interest" description="Disordered" evidence="1">
    <location>
        <begin position="1"/>
        <end position="33"/>
    </location>
</feature>
<evidence type="ECO:0000313" key="2">
    <source>
        <dbReference type="EMBL" id="KAD6454602.1"/>
    </source>
</evidence>
<name>A0A5N6PJD8_9ASTR</name>
<dbReference type="EMBL" id="SZYD01000004">
    <property type="protein sequence ID" value="KAD6454602.1"/>
    <property type="molecule type" value="Genomic_DNA"/>
</dbReference>
<feature type="compositionally biased region" description="Pro residues" evidence="1">
    <location>
        <begin position="10"/>
        <end position="20"/>
    </location>
</feature>
<reference evidence="2 3" key="1">
    <citation type="submission" date="2019-05" db="EMBL/GenBank/DDBJ databases">
        <title>Mikania micrantha, genome provides insights into the molecular mechanism of rapid growth.</title>
        <authorList>
            <person name="Liu B."/>
        </authorList>
    </citation>
    <scope>NUCLEOTIDE SEQUENCE [LARGE SCALE GENOMIC DNA]</scope>
    <source>
        <strain evidence="2">NLD-2019</strain>
        <tissue evidence="2">Leaf</tissue>
    </source>
</reference>
<organism evidence="2 3">
    <name type="scientific">Mikania micrantha</name>
    <name type="common">bitter vine</name>
    <dbReference type="NCBI Taxonomy" id="192012"/>
    <lineage>
        <taxon>Eukaryota</taxon>
        <taxon>Viridiplantae</taxon>
        <taxon>Streptophyta</taxon>
        <taxon>Embryophyta</taxon>
        <taxon>Tracheophyta</taxon>
        <taxon>Spermatophyta</taxon>
        <taxon>Magnoliopsida</taxon>
        <taxon>eudicotyledons</taxon>
        <taxon>Gunneridae</taxon>
        <taxon>Pentapetalae</taxon>
        <taxon>asterids</taxon>
        <taxon>campanulids</taxon>
        <taxon>Asterales</taxon>
        <taxon>Asteraceae</taxon>
        <taxon>Asteroideae</taxon>
        <taxon>Heliantheae alliance</taxon>
        <taxon>Eupatorieae</taxon>
        <taxon>Mikania</taxon>
    </lineage>
</organism>
<proteinExistence type="predicted"/>
<evidence type="ECO:0000313" key="3">
    <source>
        <dbReference type="Proteomes" id="UP000326396"/>
    </source>
</evidence>
<keyword evidence="3" id="KW-1185">Reference proteome</keyword>